<sequence length="199" mass="21660">MDCNDLTELIERGESTNLEFKEGSSTSSLEDGLKSACAFVNTEGGIVLFGVNDRGDKSGITGNIDELKQKISNKIKNGFIPNITDLVYLDSTTCGASTIIFLRVEKNDTAIYTYKDHVYKRVGSTTVRLTLDEVIRLRKKLESGIKEIAPNIYSKTGPSVKKCQNCGYQSISGFESILSIGAPPSDKKCPECGGKLEIS</sequence>
<dbReference type="Proteomes" id="UP000177124">
    <property type="component" value="Unassembled WGS sequence"/>
</dbReference>
<dbReference type="EMBL" id="MFBF01000051">
    <property type="protein sequence ID" value="OGD90218.1"/>
    <property type="molecule type" value="Genomic_DNA"/>
</dbReference>
<dbReference type="STRING" id="1797716.A3D07_01225"/>
<dbReference type="Pfam" id="PF04326">
    <property type="entry name" value="SLFN_AlbA_2"/>
    <property type="match status" value="1"/>
</dbReference>
<comment type="caution">
    <text evidence="2">The sequence shown here is derived from an EMBL/GenBank/DDBJ whole genome shotgun (WGS) entry which is preliminary data.</text>
</comment>
<evidence type="ECO:0000313" key="3">
    <source>
        <dbReference type="Proteomes" id="UP000177124"/>
    </source>
</evidence>
<gene>
    <name evidence="2" type="ORF">A3D07_01225</name>
</gene>
<proteinExistence type="predicted"/>
<feature type="domain" description="Schlafen AlbA-2" evidence="1">
    <location>
        <begin position="14"/>
        <end position="129"/>
    </location>
</feature>
<dbReference type="InterPro" id="IPR038461">
    <property type="entry name" value="Schlafen_AlbA_2_dom_sf"/>
</dbReference>
<accession>A0A1F5GEB9</accession>
<evidence type="ECO:0000259" key="1">
    <source>
        <dbReference type="Pfam" id="PF04326"/>
    </source>
</evidence>
<dbReference type="Gene3D" id="3.30.950.30">
    <property type="entry name" value="Schlafen, AAA domain"/>
    <property type="match status" value="1"/>
</dbReference>
<evidence type="ECO:0000313" key="2">
    <source>
        <dbReference type="EMBL" id="OGD90218.1"/>
    </source>
</evidence>
<reference evidence="2 3" key="1">
    <citation type="journal article" date="2016" name="Nat. Commun.">
        <title>Thousands of microbial genomes shed light on interconnected biogeochemical processes in an aquifer system.</title>
        <authorList>
            <person name="Anantharaman K."/>
            <person name="Brown C.T."/>
            <person name="Hug L.A."/>
            <person name="Sharon I."/>
            <person name="Castelle C.J."/>
            <person name="Probst A.J."/>
            <person name="Thomas B.C."/>
            <person name="Singh A."/>
            <person name="Wilkins M.J."/>
            <person name="Karaoz U."/>
            <person name="Brodie E.L."/>
            <person name="Williams K.H."/>
            <person name="Hubbard S.S."/>
            <person name="Banfield J.F."/>
        </authorList>
    </citation>
    <scope>NUCLEOTIDE SEQUENCE [LARGE SCALE GENOMIC DNA]</scope>
</reference>
<dbReference type="PANTHER" id="PTHR30595:SF6">
    <property type="entry name" value="SCHLAFEN ALBA-2 DOMAIN-CONTAINING PROTEIN"/>
    <property type="match status" value="1"/>
</dbReference>
<protein>
    <recommendedName>
        <fullName evidence="1">Schlafen AlbA-2 domain-containing protein</fullName>
    </recommendedName>
</protein>
<dbReference type="PANTHER" id="PTHR30595">
    <property type="entry name" value="GLPR-RELATED TRANSCRIPTIONAL REPRESSOR"/>
    <property type="match status" value="1"/>
</dbReference>
<dbReference type="AlphaFoldDB" id="A0A1F5GEB9"/>
<organism evidence="2 3">
    <name type="scientific">Candidatus Curtissbacteria bacterium RIFCSPHIGHO2_02_FULL_42_15</name>
    <dbReference type="NCBI Taxonomy" id="1797716"/>
    <lineage>
        <taxon>Bacteria</taxon>
        <taxon>Candidatus Curtissiibacteriota</taxon>
    </lineage>
</organism>
<name>A0A1F5GEB9_9BACT</name>
<dbReference type="InterPro" id="IPR007421">
    <property type="entry name" value="Schlafen_AlbA_2_dom"/>
</dbReference>